<dbReference type="GO" id="GO:0016740">
    <property type="term" value="F:transferase activity"/>
    <property type="evidence" value="ECO:0007669"/>
    <property type="project" value="UniProtKB-KW"/>
</dbReference>
<evidence type="ECO:0000313" key="12">
    <source>
        <dbReference type="EMBL" id="GLS65197.1"/>
    </source>
</evidence>
<organism evidence="11 13">
    <name type="scientific">Methylobacterium oxalidis</name>
    <dbReference type="NCBI Taxonomy" id="944322"/>
    <lineage>
        <taxon>Bacteria</taxon>
        <taxon>Pseudomonadati</taxon>
        <taxon>Pseudomonadota</taxon>
        <taxon>Alphaproteobacteria</taxon>
        <taxon>Hyphomicrobiales</taxon>
        <taxon>Methylobacteriaceae</taxon>
        <taxon>Methylobacterium</taxon>
    </lineage>
</organism>
<evidence type="ECO:0000313" key="13">
    <source>
        <dbReference type="Proteomes" id="UP000321960"/>
    </source>
</evidence>
<protein>
    <recommendedName>
        <fullName evidence="10">L,D-TPase catalytic domain-containing protein</fullName>
    </recommendedName>
</protein>
<dbReference type="OrthoDB" id="463216at2"/>
<comment type="similarity">
    <text evidence="2">Belongs to the YkuD family.</text>
</comment>
<feature type="active site" description="Nucleophile" evidence="7">
    <location>
        <position position="114"/>
    </location>
</feature>
<dbReference type="GO" id="GO:0005576">
    <property type="term" value="C:extracellular region"/>
    <property type="evidence" value="ECO:0007669"/>
    <property type="project" value="TreeGrafter"/>
</dbReference>
<reference evidence="14" key="2">
    <citation type="journal article" date="2019" name="Int. J. Syst. Evol. Microbiol.">
        <title>The Global Catalogue of Microorganisms (GCM) 10K type strain sequencing project: providing services to taxonomists for standard genome sequencing and annotation.</title>
        <authorList>
            <consortium name="The Broad Institute Genomics Platform"/>
            <consortium name="The Broad Institute Genome Sequencing Center for Infectious Disease"/>
            <person name="Wu L."/>
            <person name="Ma J."/>
        </authorList>
    </citation>
    <scope>NUCLEOTIDE SEQUENCE [LARGE SCALE GENOMIC DNA]</scope>
    <source>
        <strain evidence="14">NBRC 107715</strain>
    </source>
</reference>
<keyword evidence="4 7" id="KW-0133">Cell shape</keyword>
<reference evidence="12" key="1">
    <citation type="journal article" date="2014" name="Int. J. Syst. Evol. Microbiol.">
        <title>Complete genome of a new Firmicutes species belonging to the dominant human colonic microbiota ('Ruminococcus bicirculans') reveals two chromosomes and a selective capacity to utilize plant glucans.</title>
        <authorList>
            <consortium name="NISC Comparative Sequencing Program"/>
            <person name="Wegmann U."/>
            <person name="Louis P."/>
            <person name="Goesmann A."/>
            <person name="Henrissat B."/>
            <person name="Duncan S.H."/>
            <person name="Flint H.J."/>
        </authorList>
    </citation>
    <scope>NUCLEOTIDE SEQUENCE</scope>
    <source>
        <strain evidence="12">NBRC 107715</strain>
    </source>
</reference>
<comment type="caution">
    <text evidence="11">The sequence shown here is derived from an EMBL/GenBank/DDBJ whole genome shotgun (WGS) entry which is preliminary data.</text>
</comment>
<dbReference type="PANTHER" id="PTHR30582">
    <property type="entry name" value="L,D-TRANSPEPTIDASE"/>
    <property type="match status" value="1"/>
</dbReference>
<gene>
    <name evidence="12" type="ORF">GCM10007888_35790</name>
    <name evidence="11" type="ORF">MOX02_55480</name>
</gene>
<dbReference type="Proteomes" id="UP001156856">
    <property type="component" value="Unassembled WGS sequence"/>
</dbReference>
<feature type="chain" id="PRO_5022093089" description="L,D-TPase catalytic domain-containing protein" evidence="9">
    <location>
        <begin position="25"/>
        <end position="213"/>
    </location>
</feature>
<evidence type="ECO:0000256" key="1">
    <source>
        <dbReference type="ARBA" id="ARBA00004752"/>
    </source>
</evidence>
<comment type="pathway">
    <text evidence="1 7">Cell wall biogenesis; peptidoglycan biosynthesis.</text>
</comment>
<evidence type="ECO:0000256" key="8">
    <source>
        <dbReference type="SAM" id="MobiDB-lite"/>
    </source>
</evidence>
<dbReference type="InterPro" id="IPR038063">
    <property type="entry name" value="Transpep_catalytic_dom"/>
</dbReference>
<evidence type="ECO:0000256" key="3">
    <source>
        <dbReference type="ARBA" id="ARBA00022679"/>
    </source>
</evidence>
<dbReference type="InterPro" id="IPR050979">
    <property type="entry name" value="LD-transpeptidase"/>
</dbReference>
<keyword evidence="14" id="KW-1185">Reference proteome</keyword>
<evidence type="ECO:0000313" key="14">
    <source>
        <dbReference type="Proteomes" id="UP001156856"/>
    </source>
</evidence>
<dbReference type="UniPathway" id="UPA00219"/>
<keyword evidence="9" id="KW-0732">Signal</keyword>
<reference evidence="12" key="4">
    <citation type="submission" date="2023-01" db="EMBL/GenBank/DDBJ databases">
        <title>Draft genome sequence of Methylobacterium oxalidis strain NBRC 107715.</title>
        <authorList>
            <person name="Sun Q."/>
            <person name="Mori K."/>
        </authorList>
    </citation>
    <scope>NUCLEOTIDE SEQUENCE</scope>
    <source>
        <strain evidence="12">NBRC 107715</strain>
    </source>
</reference>
<evidence type="ECO:0000259" key="10">
    <source>
        <dbReference type="PROSITE" id="PS52029"/>
    </source>
</evidence>
<accession>A0A512JC32</accession>
<evidence type="ECO:0000256" key="9">
    <source>
        <dbReference type="SAM" id="SignalP"/>
    </source>
</evidence>
<dbReference type="InterPro" id="IPR005490">
    <property type="entry name" value="LD_TPept_cat_dom"/>
</dbReference>
<dbReference type="Pfam" id="PF03734">
    <property type="entry name" value="YkuD"/>
    <property type="match status" value="1"/>
</dbReference>
<evidence type="ECO:0000256" key="7">
    <source>
        <dbReference type="PROSITE-ProRule" id="PRU01373"/>
    </source>
</evidence>
<dbReference type="SUPFAM" id="SSF141523">
    <property type="entry name" value="L,D-transpeptidase catalytic domain-like"/>
    <property type="match status" value="1"/>
</dbReference>
<evidence type="ECO:0000256" key="6">
    <source>
        <dbReference type="ARBA" id="ARBA00023316"/>
    </source>
</evidence>
<sequence length="213" mass="23768">MRSRLLFALSSLVLSAVLARPAWADVAIKVDKSSQRMTVSVDGQQRYTWPVSTGASRYDTPNGSYRPFRMERTHFSREWDNAPMPHAIFFTAQGHAIHGTTHGRQLGRPASHGCVRLSLRNAATLFSLVEAQGLANTRVTIERSHPLIAKRQDKGVKVARQRSRDDTAGVRSAGMRFGNPPRETYYYPVTVSRPEPSLYTYEPNGASNGGHDW</sequence>
<dbReference type="PROSITE" id="PS52029">
    <property type="entry name" value="LD_TPASE"/>
    <property type="match status" value="1"/>
</dbReference>
<evidence type="ECO:0000256" key="5">
    <source>
        <dbReference type="ARBA" id="ARBA00022984"/>
    </source>
</evidence>
<dbReference type="EMBL" id="BSPK01000066">
    <property type="protein sequence ID" value="GLS65197.1"/>
    <property type="molecule type" value="Genomic_DNA"/>
</dbReference>
<feature type="signal peptide" evidence="9">
    <location>
        <begin position="1"/>
        <end position="24"/>
    </location>
</feature>
<dbReference type="RefSeq" id="WP_147028947.1">
    <property type="nucleotide sequence ID" value="NZ_BJZU01000158.1"/>
</dbReference>
<dbReference type="CDD" id="cd16913">
    <property type="entry name" value="YkuD_like"/>
    <property type="match status" value="1"/>
</dbReference>
<keyword evidence="6 7" id="KW-0961">Cell wall biogenesis/degradation</keyword>
<evidence type="ECO:0000313" key="11">
    <source>
        <dbReference type="EMBL" id="GEP07510.1"/>
    </source>
</evidence>
<proteinExistence type="inferred from homology"/>
<keyword evidence="3" id="KW-0808">Transferase</keyword>
<dbReference type="GO" id="GO:0018104">
    <property type="term" value="P:peptidoglycan-protein cross-linking"/>
    <property type="evidence" value="ECO:0007669"/>
    <property type="project" value="TreeGrafter"/>
</dbReference>
<dbReference type="AlphaFoldDB" id="A0A512JC32"/>
<evidence type="ECO:0000256" key="2">
    <source>
        <dbReference type="ARBA" id="ARBA00005992"/>
    </source>
</evidence>
<feature type="active site" description="Proton donor/acceptor" evidence="7">
    <location>
        <position position="98"/>
    </location>
</feature>
<feature type="compositionally biased region" description="Basic and acidic residues" evidence="8">
    <location>
        <begin position="152"/>
        <end position="168"/>
    </location>
</feature>
<dbReference type="GO" id="GO:0071972">
    <property type="term" value="F:peptidoglycan L,D-transpeptidase activity"/>
    <property type="evidence" value="ECO:0007669"/>
    <property type="project" value="TreeGrafter"/>
</dbReference>
<dbReference type="GO" id="GO:0008360">
    <property type="term" value="P:regulation of cell shape"/>
    <property type="evidence" value="ECO:0007669"/>
    <property type="project" value="UniProtKB-UniRule"/>
</dbReference>
<reference evidence="11 13" key="3">
    <citation type="submission" date="2019-07" db="EMBL/GenBank/DDBJ databases">
        <title>Whole genome shotgun sequence of Methylobacterium oxalidis NBRC 107715.</title>
        <authorList>
            <person name="Hosoyama A."/>
            <person name="Uohara A."/>
            <person name="Ohji S."/>
            <person name="Ichikawa N."/>
        </authorList>
    </citation>
    <scope>NUCLEOTIDE SEQUENCE [LARGE SCALE GENOMIC DNA]</scope>
    <source>
        <strain evidence="11 13">NBRC 107715</strain>
    </source>
</reference>
<dbReference type="Proteomes" id="UP000321960">
    <property type="component" value="Unassembled WGS sequence"/>
</dbReference>
<dbReference type="PANTHER" id="PTHR30582:SF2">
    <property type="entry name" value="L,D-TRANSPEPTIDASE YCIB-RELATED"/>
    <property type="match status" value="1"/>
</dbReference>
<keyword evidence="5 7" id="KW-0573">Peptidoglycan synthesis</keyword>
<dbReference type="EMBL" id="BJZU01000158">
    <property type="protein sequence ID" value="GEP07510.1"/>
    <property type="molecule type" value="Genomic_DNA"/>
</dbReference>
<evidence type="ECO:0000256" key="4">
    <source>
        <dbReference type="ARBA" id="ARBA00022960"/>
    </source>
</evidence>
<feature type="region of interest" description="Disordered" evidence="8">
    <location>
        <begin position="152"/>
        <end position="175"/>
    </location>
</feature>
<dbReference type="Gene3D" id="2.40.440.10">
    <property type="entry name" value="L,D-transpeptidase catalytic domain-like"/>
    <property type="match status" value="1"/>
</dbReference>
<feature type="domain" description="L,D-TPase catalytic" evidence="10">
    <location>
        <begin position="26"/>
        <end position="142"/>
    </location>
</feature>
<dbReference type="GO" id="GO:0071555">
    <property type="term" value="P:cell wall organization"/>
    <property type="evidence" value="ECO:0007669"/>
    <property type="project" value="UniProtKB-UniRule"/>
</dbReference>
<name>A0A512JC32_9HYPH</name>